<feature type="transmembrane region" description="Helical" evidence="3">
    <location>
        <begin position="6"/>
        <end position="23"/>
    </location>
</feature>
<keyword evidence="3" id="KW-1133">Transmembrane helix</keyword>
<dbReference type="KEGG" id="zdf:AN401_17495"/>
<evidence type="ECO:0000259" key="4">
    <source>
        <dbReference type="Pfam" id="PF01266"/>
    </source>
</evidence>
<dbReference type="Gene3D" id="3.50.50.60">
    <property type="entry name" value="FAD/NAD(P)-binding domain"/>
    <property type="match status" value="2"/>
</dbReference>
<dbReference type="AlphaFoldDB" id="A0A291HTP5"/>
<dbReference type="SUPFAM" id="SSF54373">
    <property type="entry name" value="FAD-linked reductases, C-terminal domain"/>
    <property type="match status" value="1"/>
</dbReference>
<dbReference type="GO" id="GO:0008718">
    <property type="term" value="F:D-amino-acid dehydrogenase activity"/>
    <property type="evidence" value="ECO:0007669"/>
    <property type="project" value="TreeGrafter"/>
</dbReference>
<evidence type="ECO:0000256" key="2">
    <source>
        <dbReference type="ARBA" id="ARBA00023002"/>
    </source>
</evidence>
<evidence type="ECO:0000256" key="1">
    <source>
        <dbReference type="ARBA" id="ARBA00009410"/>
    </source>
</evidence>
<organism evidence="5 6">
    <name type="scientific">Zobellella denitrificans</name>
    <dbReference type="NCBI Taxonomy" id="347534"/>
    <lineage>
        <taxon>Bacteria</taxon>
        <taxon>Pseudomonadati</taxon>
        <taxon>Pseudomonadota</taxon>
        <taxon>Gammaproteobacteria</taxon>
        <taxon>Aeromonadales</taxon>
        <taxon>Aeromonadaceae</taxon>
        <taxon>Zobellella</taxon>
    </lineage>
</organism>
<reference evidence="6" key="1">
    <citation type="submission" date="2015-09" db="EMBL/GenBank/DDBJ databases">
        <authorList>
            <person name="Shao Z."/>
            <person name="Wang L."/>
        </authorList>
    </citation>
    <scope>NUCLEOTIDE SEQUENCE [LARGE SCALE GENOMIC DNA]</scope>
    <source>
        <strain evidence="6">F13-1</strain>
    </source>
</reference>
<gene>
    <name evidence="5" type="ORF">AN401_17495</name>
</gene>
<accession>A0A291HTP5</accession>
<dbReference type="NCBIfam" id="NF001933">
    <property type="entry name" value="PRK00711.1"/>
    <property type="match status" value="1"/>
</dbReference>
<dbReference type="InterPro" id="IPR036188">
    <property type="entry name" value="FAD/NAD-bd_sf"/>
</dbReference>
<proteinExistence type="inferred from homology"/>
<dbReference type="GO" id="GO:0005737">
    <property type="term" value="C:cytoplasm"/>
    <property type="evidence" value="ECO:0007669"/>
    <property type="project" value="TreeGrafter"/>
</dbReference>
<keyword evidence="6" id="KW-1185">Reference proteome</keyword>
<sequence length="423" mass="46118">MKTESIAIIGAGIIGVTSAYLLARAGYRVMLLDADEGPALGTSFANGAQLSYSYTDAMASPGLVAKMPRILLGRDPAFRVRMSVDGQLLRWGGRFLLHARASREERNTRNILRLALHSRDRLHELMEECELGFDHRPSGKLHLYGSRQDLEQAAARVRQKREWGCPQRVLDWRQCLALEPGLAQLSAPMAGGVHSPLDEVGDCHRFALALLDRLRQQPGFEAHYHCRVHRLHKEGNRITGLDTSQGSITADAYLLATGPDSLALARGIGLHIPIYPIKGYSITVPATERAPAVCITDVDNKVVFARVGDRLRVAGCADIVGDDRTLDQDRIAHLLRVCRQRFPEAGDYDRLLDRWTGFRPVTPSSAPIIGRAGADNLYLNLGHGMLGWTLAMGSASLLAARIGGDPAPIDDSGLRPADHGLGG</sequence>
<dbReference type="SUPFAM" id="SSF51905">
    <property type="entry name" value="FAD/NAD(P)-binding domain"/>
    <property type="match status" value="1"/>
</dbReference>
<evidence type="ECO:0000313" key="6">
    <source>
        <dbReference type="Proteomes" id="UP000217763"/>
    </source>
</evidence>
<dbReference type="GO" id="GO:0005886">
    <property type="term" value="C:plasma membrane"/>
    <property type="evidence" value="ECO:0007669"/>
    <property type="project" value="TreeGrafter"/>
</dbReference>
<evidence type="ECO:0000256" key="3">
    <source>
        <dbReference type="SAM" id="Phobius"/>
    </source>
</evidence>
<keyword evidence="3" id="KW-0812">Transmembrane</keyword>
<dbReference type="Gene3D" id="3.30.9.10">
    <property type="entry name" value="D-Amino Acid Oxidase, subunit A, domain 2"/>
    <property type="match status" value="1"/>
</dbReference>
<dbReference type="PANTHER" id="PTHR13847">
    <property type="entry name" value="SARCOSINE DEHYDROGENASE-RELATED"/>
    <property type="match status" value="1"/>
</dbReference>
<keyword evidence="3" id="KW-0472">Membrane</keyword>
<dbReference type="Pfam" id="PF01266">
    <property type="entry name" value="DAO"/>
    <property type="match status" value="1"/>
</dbReference>
<dbReference type="InterPro" id="IPR006076">
    <property type="entry name" value="FAD-dep_OxRdtase"/>
</dbReference>
<protein>
    <recommendedName>
        <fullName evidence="4">FAD dependent oxidoreductase domain-containing protein</fullName>
    </recommendedName>
</protein>
<feature type="domain" description="FAD dependent oxidoreductase" evidence="4">
    <location>
        <begin position="6"/>
        <end position="401"/>
    </location>
</feature>
<dbReference type="EMBL" id="CP012621">
    <property type="protein sequence ID" value="ATG75418.1"/>
    <property type="molecule type" value="Genomic_DNA"/>
</dbReference>
<dbReference type="Proteomes" id="UP000217763">
    <property type="component" value="Chromosome"/>
</dbReference>
<name>A0A291HTP5_9GAMM</name>
<dbReference type="GO" id="GO:0055130">
    <property type="term" value="P:D-alanine catabolic process"/>
    <property type="evidence" value="ECO:0007669"/>
    <property type="project" value="TreeGrafter"/>
</dbReference>
<dbReference type="RefSeq" id="WP_096780090.1">
    <property type="nucleotide sequence ID" value="NZ_CP012621.1"/>
</dbReference>
<dbReference type="PANTHER" id="PTHR13847:SF280">
    <property type="entry name" value="D-AMINO ACID DEHYDROGENASE"/>
    <property type="match status" value="1"/>
</dbReference>
<keyword evidence="2" id="KW-0560">Oxidoreductase</keyword>
<evidence type="ECO:0000313" key="5">
    <source>
        <dbReference type="EMBL" id="ATG75418.1"/>
    </source>
</evidence>
<comment type="similarity">
    <text evidence="1">Belongs to the DadA oxidoreductase family.</text>
</comment>